<feature type="region of interest" description="Disordered" evidence="1">
    <location>
        <begin position="1"/>
        <end position="54"/>
    </location>
</feature>
<evidence type="ECO:0000256" key="1">
    <source>
        <dbReference type="SAM" id="MobiDB-lite"/>
    </source>
</evidence>
<evidence type="ECO:0000313" key="4">
    <source>
        <dbReference type="Proteomes" id="UP000287166"/>
    </source>
</evidence>
<feature type="compositionally biased region" description="Basic residues" evidence="1">
    <location>
        <begin position="695"/>
        <end position="704"/>
    </location>
</feature>
<organism evidence="3 4">
    <name type="scientific">Sparassis crispa</name>
    <dbReference type="NCBI Taxonomy" id="139825"/>
    <lineage>
        <taxon>Eukaryota</taxon>
        <taxon>Fungi</taxon>
        <taxon>Dikarya</taxon>
        <taxon>Basidiomycota</taxon>
        <taxon>Agaricomycotina</taxon>
        <taxon>Agaricomycetes</taxon>
        <taxon>Polyporales</taxon>
        <taxon>Sparassidaceae</taxon>
        <taxon>Sparassis</taxon>
    </lineage>
</organism>
<protein>
    <recommendedName>
        <fullName evidence="2">Fungal-type protein kinase domain-containing protein</fullName>
    </recommendedName>
</protein>
<evidence type="ECO:0000259" key="2">
    <source>
        <dbReference type="Pfam" id="PF17667"/>
    </source>
</evidence>
<dbReference type="RefSeq" id="XP_027617025.1">
    <property type="nucleotide sequence ID" value="XM_027761224.1"/>
</dbReference>
<feature type="compositionally biased region" description="Basic and acidic residues" evidence="1">
    <location>
        <begin position="40"/>
        <end position="54"/>
    </location>
</feature>
<dbReference type="PANTHER" id="PTHR38248:SF2">
    <property type="entry name" value="FUNK1 11"/>
    <property type="match status" value="1"/>
</dbReference>
<dbReference type="Gene3D" id="1.10.510.10">
    <property type="entry name" value="Transferase(Phosphotransferase) domain 1"/>
    <property type="match status" value="1"/>
</dbReference>
<dbReference type="InterPro" id="IPR011009">
    <property type="entry name" value="Kinase-like_dom_sf"/>
</dbReference>
<dbReference type="InParanoid" id="A0A401GV88"/>
<reference evidence="3 4" key="1">
    <citation type="journal article" date="2018" name="Sci. Rep.">
        <title>Genome sequence of the cauliflower mushroom Sparassis crispa (Hanabiratake) and its association with beneficial usage.</title>
        <authorList>
            <person name="Kiyama R."/>
            <person name="Furutani Y."/>
            <person name="Kawaguchi K."/>
            <person name="Nakanishi T."/>
        </authorList>
    </citation>
    <scope>NUCLEOTIDE SEQUENCE [LARGE SCALE GENOMIC DNA]</scope>
</reference>
<dbReference type="Pfam" id="PF17667">
    <property type="entry name" value="Pkinase_fungal"/>
    <property type="match status" value="1"/>
</dbReference>
<accession>A0A401GV88</accession>
<dbReference type="GeneID" id="38783029"/>
<comment type="caution">
    <text evidence="3">The sequence shown here is derived from an EMBL/GenBank/DDBJ whole genome shotgun (WGS) entry which is preliminary data.</text>
</comment>
<name>A0A401GV88_9APHY</name>
<gene>
    <name evidence="3" type="ORF">SCP_0806360</name>
</gene>
<feature type="region of interest" description="Disordered" evidence="1">
    <location>
        <begin position="662"/>
        <end position="704"/>
    </location>
</feature>
<dbReference type="Proteomes" id="UP000287166">
    <property type="component" value="Unassembled WGS sequence"/>
</dbReference>
<keyword evidence="4" id="KW-1185">Reference proteome</keyword>
<feature type="domain" description="Fungal-type protein kinase" evidence="2">
    <location>
        <begin position="157"/>
        <end position="527"/>
    </location>
</feature>
<dbReference type="InterPro" id="IPR040976">
    <property type="entry name" value="Pkinase_fungal"/>
</dbReference>
<evidence type="ECO:0000313" key="3">
    <source>
        <dbReference type="EMBL" id="GBE86112.1"/>
    </source>
</evidence>
<dbReference type="OrthoDB" id="3265188at2759"/>
<proteinExistence type="predicted"/>
<dbReference type="AlphaFoldDB" id="A0A401GV88"/>
<feature type="compositionally biased region" description="Basic and acidic residues" evidence="1">
    <location>
        <begin position="674"/>
        <end position="685"/>
    </location>
</feature>
<feature type="compositionally biased region" description="Low complexity" evidence="1">
    <location>
        <begin position="1"/>
        <end position="11"/>
    </location>
</feature>
<dbReference type="EMBL" id="BFAD01000008">
    <property type="protein sequence ID" value="GBE86112.1"/>
    <property type="molecule type" value="Genomic_DNA"/>
</dbReference>
<sequence length="704" mass="79683">MSSSRSRAPSPSTLPGEAGLSLPPTPHSVTSDWTPLAGKENAERENLRRSDDDNELHADKAEGFVLGPVPVEDFLDFLPAKHAARRPSTSLMWPPGWAALAIGSDNEAAAKYAGELFIDVQSSDHDEFFRDPKPSADRARHKFVLSQPDTEKTNRMKARQAMGRTVRWATNAPMHQHRAHYFSVSVDGLRARLLRWDMSGVVASESFGLREKPEVLCEFLWRFSHASTVDRGYDPTVERASGGEERLFRQLVSCHVREQLDLKLVDVPGGEVKDKVRAEYEAQRALLEKTVALHYEAGRVAALTVCAEDGRLKRCLVSRPIATNFSMRQGAMRGYWAVMDGRVGFLKDTWRQYILEPEGRILKELEAHVVKNVPHVEHDGDVPKVMYSDGMLTRFSAMANFERTTRSKAGQQQPFGFPLQTLQGTKELLNAAHDAFQALIAAHAKARRIHRDISAGNIMLYRKPYQDHWTGYLIDWELSSKVQEDGQATDKYIVGTRMFLSQRLEVRSQRRHMLQDDMEALLYVVAYCGLHWLQHPAHCKDTKQVVQALLHNRREVRVGDVPEVTHTTFQTMEPGTGQLDVKENRTYIDAANFNADLRDWLSRSMDSNHPRDPNEATQWDTPERWNDYWTEFLGRQLPEDDRIRKQDSSSMRPKSAVKAISHCAGSIPTNGRHRNAEDGRTDDGRTNGVLGNGKPIKRLKRAAG</sequence>
<dbReference type="PANTHER" id="PTHR38248">
    <property type="entry name" value="FUNK1 6"/>
    <property type="match status" value="1"/>
</dbReference>
<dbReference type="SUPFAM" id="SSF56112">
    <property type="entry name" value="Protein kinase-like (PK-like)"/>
    <property type="match status" value="1"/>
</dbReference>